<dbReference type="PROSITE" id="PS52004">
    <property type="entry name" value="KS3_2"/>
    <property type="match status" value="1"/>
</dbReference>
<dbReference type="InterPro" id="IPR015083">
    <property type="entry name" value="NorB/c/GfsB-D-like_docking"/>
</dbReference>
<dbReference type="Pfam" id="PF08990">
    <property type="entry name" value="Docking"/>
    <property type="match status" value="1"/>
</dbReference>
<dbReference type="PROSITE" id="PS00012">
    <property type="entry name" value="PHOSPHOPANTETHEINE"/>
    <property type="match status" value="1"/>
</dbReference>
<dbReference type="Gene3D" id="3.40.50.720">
    <property type="entry name" value="NAD(P)-binding Rossmann-like Domain"/>
    <property type="match status" value="1"/>
</dbReference>
<dbReference type="InterPro" id="IPR049552">
    <property type="entry name" value="PKS_DH_N"/>
</dbReference>
<dbReference type="InterPro" id="IPR020806">
    <property type="entry name" value="PKS_PP-bd"/>
</dbReference>
<dbReference type="Pfam" id="PF00550">
    <property type="entry name" value="PP-binding"/>
    <property type="match status" value="1"/>
</dbReference>
<dbReference type="PROSITE" id="PS50075">
    <property type="entry name" value="CARRIER"/>
    <property type="match status" value="1"/>
</dbReference>
<keyword evidence="15" id="KW-1185">Reference proteome</keyword>
<dbReference type="InterPro" id="IPR057326">
    <property type="entry name" value="KR_dom"/>
</dbReference>
<evidence type="ECO:0000256" key="4">
    <source>
        <dbReference type="ARBA" id="ARBA00022553"/>
    </source>
</evidence>
<dbReference type="SUPFAM" id="SSF47336">
    <property type="entry name" value="ACP-like"/>
    <property type="match status" value="1"/>
</dbReference>
<comment type="cofactor">
    <cofactor evidence="1">
        <name>pantetheine 4'-phosphate</name>
        <dbReference type="ChEBI" id="CHEBI:47942"/>
    </cofactor>
</comment>
<feature type="region of interest" description="N-terminal hotdog fold" evidence="9">
    <location>
        <begin position="865"/>
        <end position="986"/>
    </location>
</feature>
<dbReference type="Gene3D" id="1.10.1200.10">
    <property type="entry name" value="ACP-like"/>
    <property type="match status" value="1"/>
</dbReference>
<dbReference type="SMART" id="SM00826">
    <property type="entry name" value="PKS_DH"/>
    <property type="match status" value="1"/>
</dbReference>
<proteinExistence type="predicted"/>
<feature type="domain" description="PKS/mFAS DH" evidence="13">
    <location>
        <begin position="865"/>
        <end position="1138"/>
    </location>
</feature>
<feature type="region of interest" description="C-terminal hotdog fold" evidence="9">
    <location>
        <begin position="1000"/>
        <end position="1138"/>
    </location>
</feature>
<dbReference type="Gene3D" id="3.10.129.110">
    <property type="entry name" value="Polyketide synthase dehydratase"/>
    <property type="match status" value="1"/>
</dbReference>
<protein>
    <submittedName>
        <fullName evidence="14">Acyl transferase domain-containing protein</fullName>
    </submittedName>
</protein>
<dbReference type="InterPro" id="IPR050091">
    <property type="entry name" value="PKS_NRPS_Biosynth_Enz"/>
</dbReference>
<dbReference type="GO" id="GO:0033068">
    <property type="term" value="P:macrolide biosynthetic process"/>
    <property type="evidence" value="ECO:0007669"/>
    <property type="project" value="UniProtKB-ARBA"/>
</dbReference>
<dbReference type="InterPro" id="IPR013968">
    <property type="entry name" value="PKS_KR"/>
</dbReference>
<feature type="domain" description="Carrier" evidence="11">
    <location>
        <begin position="1608"/>
        <end position="1683"/>
    </location>
</feature>
<dbReference type="SMART" id="SM00823">
    <property type="entry name" value="PKS_PP"/>
    <property type="match status" value="1"/>
</dbReference>
<dbReference type="InterPro" id="IPR032821">
    <property type="entry name" value="PKS_assoc"/>
</dbReference>
<dbReference type="GO" id="GO:0006633">
    <property type="term" value="P:fatty acid biosynthetic process"/>
    <property type="evidence" value="ECO:0007669"/>
    <property type="project" value="InterPro"/>
</dbReference>
<dbReference type="Pfam" id="PF21089">
    <property type="entry name" value="PKS_DH_N"/>
    <property type="match status" value="1"/>
</dbReference>
<feature type="active site" description="Proton donor; for dehydratase activity" evidence="9">
    <location>
        <position position="1060"/>
    </location>
</feature>
<dbReference type="GO" id="GO:0004315">
    <property type="term" value="F:3-oxoacyl-[acyl-carrier-protein] synthase activity"/>
    <property type="evidence" value="ECO:0007669"/>
    <property type="project" value="InterPro"/>
</dbReference>
<dbReference type="SMART" id="SM00827">
    <property type="entry name" value="PKS_AT"/>
    <property type="match status" value="1"/>
</dbReference>
<dbReference type="SUPFAM" id="SSF53901">
    <property type="entry name" value="Thiolase-like"/>
    <property type="match status" value="1"/>
</dbReference>
<dbReference type="Pfam" id="PF00698">
    <property type="entry name" value="Acyl_transf_1"/>
    <property type="match status" value="1"/>
</dbReference>
<feature type="region of interest" description="Disordered" evidence="10">
    <location>
        <begin position="1685"/>
        <end position="1705"/>
    </location>
</feature>
<evidence type="ECO:0000256" key="3">
    <source>
        <dbReference type="ARBA" id="ARBA00022450"/>
    </source>
</evidence>
<gene>
    <name evidence="14" type="ORF">SAMN05216259_12519</name>
</gene>
<dbReference type="Proteomes" id="UP000199341">
    <property type="component" value="Unassembled WGS sequence"/>
</dbReference>
<evidence type="ECO:0000256" key="7">
    <source>
        <dbReference type="ARBA" id="ARBA00023268"/>
    </source>
</evidence>
<evidence type="ECO:0000256" key="5">
    <source>
        <dbReference type="ARBA" id="ARBA00022679"/>
    </source>
</evidence>
<feature type="active site" description="Proton acceptor; for dehydratase activity" evidence="9">
    <location>
        <position position="897"/>
    </location>
</feature>
<dbReference type="InterPro" id="IPR020841">
    <property type="entry name" value="PKS_Beta-ketoAc_synthase_dom"/>
</dbReference>
<dbReference type="InterPro" id="IPR006162">
    <property type="entry name" value="Ppantetheine_attach_site"/>
</dbReference>
<evidence type="ECO:0000313" key="15">
    <source>
        <dbReference type="Proteomes" id="UP000199341"/>
    </source>
</evidence>
<dbReference type="FunFam" id="3.40.47.10:FF:000019">
    <property type="entry name" value="Polyketide synthase type I"/>
    <property type="match status" value="1"/>
</dbReference>
<keyword evidence="7" id="KW-0511">Multifunctional enzyme</keyword>
<feature type="compositionally biased region" description="Basic and acidic residues" evidence="10">
    <location>
        <begin position="1689"/>
        <end position="1705"/>
    </location>
</feature>
<sequence length="1705" mass="176482">MTDQEQLVGYLKRLTAELRAAKSRVAELEERERELHGPIAVVGIGCRYPGVDSPEALWRLVAAGEDATGPVPVDRQWQPVFDGGGLPARGGFLSDAAGFDAAFFGISPREAIAMDPQQRVLLEVVWEALEDAGIDPHTLHGSGTAVFVGANQQDYGPALDASPPDVAGHRLTGMAGSVVSGRIAYVLGLHGPALTVDTACSSSLVAVHLACRALRTGETGLALAAGVTVMSTPGTIAEFGRQGGLAADGRCKAFGEDADGTGLAEGSGVLVLERLADAQRNGHKVMALIRGSAVNQDGASNGLSAPSGPAQQAVIEAALADAGLNAAEVDAVEAHGTGTPLGDPIEARAILTAYGPSHAADTPLWLGSLKSNIGHTQAAAGVGGLIKMIGALTHEELPRTLHANPPTPHVDWSTGTVRLLHSSRPWPRTEGRPRRAGVSSFGISGTNAHVLVEEAPSQPAPDEEAVPGPGGATLLMLSGHSDAALRAQAARVAAHLIRDRTYLPDVAHTLSGRAALEHRAAAVVHNTAEAHAALAAIASGTAHPGVASSRVRGRRGRTAFLLGGTDALRAGRGRGLNAAHPVFRRALEEVCALADPLLGTSLSELLHTGSAVLRDGGTVRLHHAEFAQPAVFALQVAQFRLLEGWGIEPDVLVGHSAGEVTAAHLAGILSLPDAIGLAVARARLMSRIARASTMTPATVEPALAELDAVASALEPLPAQVPVVSGLTGGRADQALADPGYWMRQARGTGRFTDAVRSAVEVHGVDTLLELGAESELVTLAAAVAPPETLVLSLAGADSGSAPDPDAAETAAALDAVGRLYARGSRPRSTATPGKHVALPTYAFQHERHWLPAPSASRAPARPDQQEAAAVHDSAVPAPEHLLTERYGGNGDRWTADHVVGGRPLLPATAFLELVLRAGRLAHSPHLAELALHTPLDLNGTGPVDVRVSAVPSTTGGLDIAVASRPAAGGSWTAHATGRLERHPPADHLVPPGRTRPPREAEPWPLETHYAQCARLGLTYGPAFRTLAEVRHANGVLYSRSAPTAKADGTDNLMFSPAALDAVLQALLTGPGTEGNATLQLPFLWNSVTLHRAAEGTLRARIVPSSDGSHTVEVEDSDGRPVLSIGSLTLRPLLSGNRGQPAPILYRQSWTPAQSLAPASTAAEPWLLGSPPAGLHGFARAHPDLPSLLADASRAGRAPAAVLVALPSVADPAGDTPGQVHAMVARHLALIQECTATPSLAGTRLILLSADRARGLHRGPEPATAAVRGLWRSAAREHPGRLGLLNLRGEMGAPGGLAMAQATALIAEGGGVELTLIDGVAHVTALAEVEGVTSDAQGFDADGTVLVTGGSGALAAELVPHLVRRHGVRSFVVASRSGRLPLGMRSGLDADIRTVACDVADPADVRALVTACGGRRPLRAVVHAAGVLDDATTDQMHPEQLHRVLRPKVDGAWNLHRATLDMPLTQFVMFSSAAAPLGTAGQGNYAAANAFLDALCAHRAALGLPAVSIGWGWWEDTGMTHELPREAGQRLHGLGLLPMAPPAALSLFDRAVAADDPVVLAGRFDTGALLRAAQGRRVDVTRETVTEPGGETQTLPHPGSVPTSLRTQEQWITTVQGLAADVLGHPSPDHVDPDRDLTLLGLDSLGSLELRDKLVEACGRPVPMTVLLEHPTASALAGYLHELVSAGDDPGDRTPPDPRRPETSHG</sequence>
<dbReference type="Pfam" id="PF02801">
    <property type="entry name" value="Ketoacyl-synt_C"/>
    <property type="match status" value="1"/>
</dbReference>
<dbReference type="InterPro" id="IPR049551">
    <property type="entry name" value="PKS_DH_C"/>
</dbReference>
<dbReference type="Gene3D" id="3.40.47.10">
    <property type="match status" value="1"/>
</dbReference>
<dbReference type="PANTHER" id="PTHR43775">
    <property type="entry name" value="FATTY ACID SYNTHASE"/>
    <property type="match status" value="1"/>
</dbReference>
<dbReference type="GO" id="GO:0004312">
    <property type="term" value="F:fatty acid synthase activity"/>
    <property type="evidence" value="ECO:0007669"/>
    <property type="project" value="TreeGrafter"/>
</dbReference>
<evidence type="ECO:0000259" key="12">
    <source>
        <dbReference type="PROSITE" id="PS52004"/>
    </source>
</evidence>
<dbReference type="InterPro" id="IPR016039">
    <property type="entry name" value="Thiolase-like"/>
</dbReference>
<dbReference type="InterPro" id="IPR020807">
    <property type="entry name" value="PKS_DH"/>
</dbReference>
<evidence type="ECO:0000256" key="2">
    <source>
        <dbReference type="ARBA" id="ARBA00004792"/>
    </source>
</evidence>
<evidence type="ECO:0000256" key="8">
    <source>
        <dbReference type="ARBA" id="ARBA00023315"/>
    </source>
</evidence>
<dbReference type="InterPro" id="IPR014030">
    <property type="entry name" value="Ketoacyl_synth_N"/>
</dbReference>
<dbReference type="Gene3D" id="3.40.366.10">
    <property type="entry name" value="Malonyl-Coenzyme A Acyl Carrier Protein, domain 2"/>
    <property type="match status" value="2"/>
</dbReference>
<dbReference type="SMART" id="SM00825">
    <property type="entry name" value="PKS_KS"/>
    <property type="match status" value="1"/>
</dbReference>
<dbReference type="Pfam" id="PF00109">
    <property type="entry name" value="ketoacyl-synt"/>
    <property type="match status" value="1"/>
</dbReference>
<reference evidence="14 15" key="1">
    <citation type="submission" date="2016-10" db="EMBL/GenBank/DDBJ databases">
        <authorList>
            <person name="de Groot N.N."/>
        </authorList>
    </citation>
    <scope>NUCLEOTIDE SEQUENCE [LARGE SCALE GENOMIC DNA]</scope>
    <source>
        <strain evidence="14 15">CGMCC 4.2022</strain>
    </source>
</reference>
<evidence type="ECO:0000256" key="9">
    <source>
        <dbReference type="PROSITE-ProRule" id="PRU01363"/>
    </source>
</evidence>
<evidence type="ECO:0000256" key="1">
    <source>
        <dbReference type="ARBA" id="ARBA00001957"/>
    </source>
</evidence>
<dbReference type="CDD" id="cd08956">
    <property type="entry name" value="KR_3_FAS_SDR_x"/>
    <property type="match status" value="1"/>
</dbReference>
<dbReference type="PROSITE" id="PS00606">
    <property type="entry name" value="KS3_1"/>
    <property type="match status" value="1"/>
</dbReference>
<dbReference type="SUPFAM" id="SSF52151">
    <property type="entry name" value="FabD/lysophospholipase-like"/>
    <property type="match status" value="1"/>
</dbReference>
<dbReference type="PANTHER" id="PTHR43775:SF51">
    <property type="entry name" value="INACTIVE PHENOLPHTHIOCEROL SYNTHESIS POLYKETIDE SYNTHASE TYPE I PKS1-RELATED"/>
    <property type="match status" value="1"/>
</dbReference>
<dbReference type="InterPro" id="IPR001227">
    <property type="entry name" value="Ac_transferase_dom_sf"/>
</dbReference>
<dbReference type="OrthoDB" id="9778690at2"/>
<dbReference type="Pfam" id="PF16197">
    <property type="entry name" value="KAsynt_C_assoc"/>
    <property type="match status" value="1"/>
</dbReference>
<dbReference type="InterPro" id="IPR018201">
    <property type="entry name" value="Ketoacyl_synth_AS"/>
</dbReference>
<dbReference type="SMART" id="SM00822">
    <property type="entry name" value="PKS_KR"/>
    <property type="match status" value="1"/>
</dbReference>
<evidence type="ECO:0000313" key="14">
    <source>
        <dbReference type="EMBL" id="SDP35595.1"/>
    </source>
</evidence>
<dbReference type="InterPro" id="IPR036736">
    <property type="entry name" value="ACP-like_sf"/>
</dbReference>
<evidence type="ECO:0000259" key="11">
    <source>
        <dbReference type="PROSITE" id="PS50075"/>
    </source>
</evidence>
<dbReference type="CDD" id="cd00833">
    <property type="entry name" value="PKS"/>
    <property type="match status" value="1"/>
</dbReference>
<organism evidence="14 15">
    <name type="scientific">Actinacidiphila guanduensis</name>
    <dbReference type="NCBI Taxonomy" id="310781"/>
    <lineage>
        <taxon>Bacteria</taxon>
        <taxon>Bacillati</taxon>
        <taxon>Actinomycetota</taxon>
        <taxon>Actinomycetes</taxon>
        <taxon>Kitasatosporales</taxon>
        <taxon>Streptomycetaceae</taxon>
        <taxon>Actinacidiphila</taxon>
    </lineage>
</organism>
<evidence type="ECO:0000259" key="13">
    <source>
        <dbReference type="PROSITE" id="PS52019"/>
    </source>
</evidence>
<keyword evidence="3" id="KW-0596">Phosphopantetheine</keyword>
<dbReference type="InterPro" id="IPR042104">
    <property type="entry name" value="PKS_dehydratase_sf"/>
</dbReference>
<dbReference type="Pfam" id="PF08659">
    <property type="entry name" value="KR"/>
    <property type="match status" value="1"/>
</dbReference>
<dbReference type="Pfam" id="PF14765">
    <property type="entry name" value="PS-DH"/>
    <property type="match status" value="1"/>
</dbReference>
<feature type="domain" description="Ketosynthase family 3 (KS3)" evidence="12">
    <location>
        <begin position="36"/>
        <end position="454"/>
    </location>
</feature>
<dbReference type="InterPro" id="IPR049900">
    <property type="entry name" value="PKS_mFAS_DH"/>
</dbReference>
<dbReference type="InterPro" id="IPR009081">
    <property type="entry name" value="PP-bd_ACP"/>
</dbReference>
<dbReference type="EMBL" id="FNIE01000025">
    <property type="protein sequence ID" value="SDP35595.1"/>
    <property type="molecule type" value="Genomic_DNA"/>
</dbReference>
<dbReference type="Gene3D" id="3.30.70.3290">
    <property type="match status" value="2"/>
</dbReference>
<dbReference type="InterPro" id="IPR014043">
    <property type="entry name" value="Acyl_transferase_dom"/>
</dbReference>
<comment type="pathway">
    <text evidence="2">Antibiotic biosynthesis.</text>
</comment>
<accession>A0A1H0S1V5</accession>
<dbReference type="InterPro" id="IPR036291">
    <property type="entry name" value="NAD(P)-bd_dom_sf"/>
</dbReference>
<keyword evidence="8" id="KW-0012">Acyltransferase</keyword>
<keyword evidence="4" id="KW-0597">Phosphoprotein</keyword>
<evidence type="ECO:0000256" key="6">
    <source>
        <dbReference type="ARBA" id="ARBA00023194"/>
    </source>
</evidence>
<dbReference type="GO" id="GO:0031177">
    <property type="term" value="F:phosphopantetheine binding"/>
    <property type="evidence" value="ECO:0007669"/>
    <property type="project" value="InterPro"/>
</dbReference>
<dbReference type="InterPro" id="IPR014031">
    <property type="entry name" value="Ketoacyl_synth_C"/>
</dbReference>
<name>A0A1H0S1V5_9ACTN</name>
<evidence type="ECO:0000256" key="10">
    <source>
        <dbReference type="SAM" id="MobiDB-lite"/>
    </source>
</evidence>
<keyword evidence="5 14" id="KW-0808">Transferase</keyword>
<keyword evidence="6" id="KW-0045">Antibiotic biosynthesis</keyword>
<dbReference type="STRING" id="310781.SAMN05216259_12519"/>
<dbReference type="InterPro" id="IPR016035">
    <property type="entry name" value="Acyl_Trfase/lysoPLipase"/>
</dbReference>
<dbReference type="PROSITE" id="PS52019">
    <property type="entry name" value="PKS_MFAS_DH"/>
    <property type="match status" value="1"/>
</dbReference>
<dbReference type="SUPFAM" id="SSF51735">
    <property type="entry name" value="NAD(P)-binding Rossmann-fold domains"/>
    <property type="match status" value="2"/>
</dbReference>